<dbReference type="Proteomes" id="UP000094969">
    <property type="component" value="Chromosome"/>
</dbReference>
<comment type="similarity">
    <text evidence="1">Belongs to the glycosyl hydrolase 16 family.</text>
</comment>
<dbReference type="InterPro" id="IPR006311">
    <property type="entry name" value="TAT_signal"/>
</dbReference>
<keyword evidence="5" id="KW-1185">Reference proteome</keyword>
<dbReference type="RefSeq" id="WP_069690533.1">
    <property type="nucleotide sequence ID" value="NZ_CP017147.1"/>
</dbReference>
<dbReference type="InterPro" id="IPR013320">
    <property type="entry name" value="ConA-like_dom_sf"/>
</dbReference>
<keyword evidence="2" id="KW-0732">Signal</keyword>
<dbReference type="OrthoDB" id="9809583at2"/>
<feature type="signal peptide" evidence="2">
    <location>
        <begin position="1"/>
        <end position="30"/>
    </location>
</feature>
<dbReference type="STRING" id="1526658.BHK69_13360"/>
<dbReference type="GO" id="GO:0005975">
    <property type="term" value="P:carbohydrate metabolic process"/>
    <property type="evidence" value="ECO:0007669"/>
    <property type="project" value="InterPro"/>
</dbReference>
<dbReference type="PROSITE" id="PS51318">
    <property type="entry name" value="TAT"/>
    <property type="match status" value="1"/>
</dbReference>
<evidence type="ECO:0000256" key="2">
    <source>
        <dbReference type="SAM" id="SignalP"/>
    </source>
</evidence>
<evidence type="ECO:0000313" key="4">
    <source>
        <dbReference type="EMBL" id="AOO81319.1"/>
    </source>
</evidence>
<dbReference type="EMBL" id="CP017147">
    <property type="protein sequence ID" value="AOO81319.1"/>
    <property type="molecule type" value="Genomic_DNA"/>
</dbReference>
<dbReference type="GO" id="GO:0004553">
    <property type="term" value="F:hydrolase activity, hydrolyzing O-glycosyl compounds"/>
    <property type="evidence" value="ECO:0007669"/>
    <property type="project" value="InterPro"/>
</dbReference>
<dbReference type="Gene3D" id="2.60.120.200">
    <property type="match status" value="1"/>
</dbReference>
<dbReference type="InterPro" id="IPR000757">
    <property type="entry name" value="Beta-glucanase-like"/>
</dbReference>
<evidence type="ECO:0000313" key="5">
    <source>
        <dbReference type="Proteomes" id="UP000094969"/>
    </source>
</evidence>
<dbReference type="KEGG" id="bvv:BHK69_13360"/>
<proteinExistence type="inferred from homology"/>
<accession>A0A1D7U1T4</accession>
<dbReference type="PROSITE" id="PS51762">
    <property type="entry name" value="GH16_2"/>
    <property type="match status" value="1"/>
</dbReference>
<sequence>MPIMPSRRMFLRAAAALATAAGARPISADAQQNAPDPTLGRTLVFDESFASLDPAIWQAGPKATTHEPGFYGRSAFSRRGGEEGFDPYAIVADPLASGGHALEISARYLGRTMNVPAYYGNALPEFQWISGNLQTARRDGTILRGWRNGYFEARMWFPAHPLSFPAFWLMNGRSILFPKTSVEIDIVEHKGWEHRLYGAYLHEWGQPGERHEGVGVPTEVDLTSGYFRYGGLIDGDRCVLYFERKPIRDPKTGAALEWRIGRASEIDAQGDVFWPLITLALRSDVPFPQPLRPEDQQARLRVDYVRVYGS</sequence>
<feature type="chain" id="PRO_5009099850" evidence="2">
    <location>
        <begin position="31"/>
        <end position="310"/>
    </location>
</feature>
<dbReference type="SUPFAM" id="SSF49899">
    <property type="entry name" value="Concanavalin A-like lectins/glucanases"/>
    <property type="match status" value="1"/>
</dbReference>
<protein>
    <submittedName>
        <fullName evidence="4">1,3-beta-glucanase</fullName>
    </submittedName>
</protein>
<reference evidence="4 5" key="1">
    <citation type="journal article" date="2015" name="Antonie Van Leeuwenhoek">
        <title>Bosea vaviloviae sp. nov., a new species of slow-growing rhizobia isolated from nodules of the relict species Vavilovia formosa (Stev.) Fed.</title>
        <authorList>
            <person name="Safronova V.I."/>
            <person name="Kuznetsova I.G."/>
            <person name="Sazanova A.L."/>
            <person name="Kimeklis A.K."/>
            <person name="Belimov A.A."/>
            <person name="Andronov E.E."/>
            <person name="Pinaev A.G."/>
            <person name="Chizhevskaya E.P."/>
            <person name="Pukhaev A.R."/>
            <person name="Popov K.P."/>
            <person name="Willems A."/>
            <person name="Tikhonovich I.A."/>
        </authorList>
    </citation>
    <scope>NUCLEOTIDE SEQUENCE [LARGE SCALE GENOMIC DNA]</scope>
    <source>
        <strain evidence="4 5">Vaf18</strain>
    </source>
</reference>
<feature type="domain" description="GH16" evidence="3">
    <location>
        <begin position="29"/>
        <end position="310"/>
    </location>
</feature>
<name>A0A1D7U1T4_9HYPH</name>
<gene>
    <name evidence="4" type="ORF">BHK69_13360</name>
</gene>
<organism evidence="4 5">
    <name type="scientific">Bosea vaviloviae</name>
    <dbReference type="NCBI Taxonomy" id="1526658"/>
    <lineage>
        <taxon>Bacteria</taxon>
        <taxon>Pseudomonadati</taxon>
        <taxon>Pseudomonadota</taxon>
        <taxon>Alphaproteobacteria</taxon>
        <taxon>Hyphomicrobiales</taxon>
        <taxon>Boseaceae</taxon>
        <taxon>Bosea</taxon>
    </lineage>
</organism>
<evidence type="ECO:0000256" key="1">
    <source>
        <dbReference type="ARBA" id="ARBA00006865"/>
    </source>
</evidence>
<dbReference type="AlphaFoldDB" id="A0A1D7U1T4"/>
<evidence type="ECO:0000259" key="3">
    <source>
        <dbReference type="PROSITE" id="PS51762"/>
    </source>
</evidence>